<dbReference type="STRING" id="319939.SAMN05216263_10752"/>
<dbReference type="RefSeq" id="WP_074969705.1">
    <property type="nucleotide sequence ID" value="NZ_BQHX01000017.1"/>
</dbReference>
<evidence type="ECO:0000256" key="2">
    <source>
        <dbReference type="ARBA" id="ARBA00022723"/>
    </source>
</evidence>
<dbReference type="InterPro" id="IPR006913">
    <property type="entry name" value="CENP-V/GFA"/>
</dbReference>
<keyword evidence="4" id="KW-0456">Lyase</keyword>
<dbReference type="AlphaFoldDB" id="A0A1I0U078"/>
<sequence length="133" mass="14836">MTTAHTGGCHCGRLRYRFDAPLADIAHCHCSDCRRITGGLVTTWITVPRAAFTWLDGQPAEYRSSATCSRYFCGHCGCHLALYTSLSPDSLDVTVATLDDVHQAPADRHIWVRSRLPWVTLDPHLPEEQEEAL</sequence>
<evidence type="ECO:0000256" key="1">
    <source>
        <dbReference type="ARBA" id="ARBA00005495"/>
    </source>
</evidence>
<dbReference type="EMBL" id="JAWJUL010000001">
    <property type="protein sequence ID" value="MDV3437840.1"/>
    <property type="molecule type" value="Genomic_DNA"/>
</dbReference>
<protein>
    <submittedName>
        <fullName evidence="8">GFA family protein</fullName>
    </submittedName>
</protein>
<reference evidence="8 9" key="1">
    <citation type="submission" date="2019-12" db="EMBL/GenBank/DDBJ databases">
        <title>Draft genome sequence of Pseudomonas otitidis recovered from a chicken carcass.</title>
        <authorList>
            <person name="Vieira T.R."/>
            <person name="Oliviera E.F.C."/>
            <person name="Silva N.M.V."/>
            <person name="Sambrano G.E."/>
            <person name="Cibulski S.P."/>
            <person name="Cardoso M.R.I."/>
        </authorList>
    </citation>
    <scope>NUCLEOTIDE SEQUENCE [LARGE SCALE GENOMIC DNA]</scope>
    <source>
        <strain evidence="8 9">25_K</strain>
    </source>
</reference>
<evidence type="ECO:0000313" key="6">
    <source>
        <dbReference type="EMBL" id="MDV3437840.1"/>
    </source>
</evidence>
<dbReference type="Proteomes" id="UP000461288">
    <property type="component" value="Unassembled WGS sequence"/>
</dbReference>
<dbReference type="Proteomes" id="UP001273935">
    <property type="component" value="Unassembled WGS sequence"/>
</dbReference>
<evidence type="ECO:0000313" key="7">
    <source>
        <dbReference type="EMBL" id="MDV3437899.1"/>
    </source>
</evidence>
<dbReference type="EMBL" id="JAWJUL010000001">
    <property type="protein sequence ID" value="MDV3437899.1"/>
    <property type="molecule type" value="Genomic_DNA"/>
</dbReference>
<evidence type="ECO:0000313" key="10">
    <source>
        <dbReference type="Proteomes" id="UP001273935"/>
    </source>
</evidence>
<keyword evidence="2" id="KW-0479">Metal-binding</keyword>
<feature type="domain" description="CENP-V/GFA" evidence="5">
    <location>
        <begin position="5"/>
        <end position="125"/>
    </location>
</feature>
<comment type="similarity">
    <text evidence="1">Belongs to the Gfa family.</text>
</comment>
<evidence type="ECO:0000313" key="8">
    <source>
        <dbReference type="EMBL" id="MWK58603.1"/>
    </source>
</evidence>
<evidence type="ECO:0000259" key="5">
    <source>
        <dbReference type="PROSITE" id="PS51891"/>
    </source>
</evidence>
<dbReference type="PANTHER" id="PTHR33337:SF40">
    <property type="entry name" value="CENP-V_GFA DOMAIN-CONTAINING PROTEIN-RELATED"/>
    <property type="match status" value="1"/>
</dbReference>
<dbReference type="GO" id="GO:0046872">
    <property type="term" value="F:metal ion binding"/>
    <property type="evidence" value="ECO:0007669"/>
    <property type="project" value="UniProtKB-KW"/>
</dbReference>
<organism evidence="8 9">
    <name type="scientific">Metapseudomonas otitidis</name>
    <dbReference type="NCBI Taxonomy" id="319939"/>
    <lineage>
        <taxon>Bacteria</taxon>
        <taxon>Pseudomonadati</taxon>
        <taxon>Pseudomonadota</taxon>
        <taxon>Gammaproteobacteria</taxon>
        <taxon>Pseudomonadales</taxon>
        <taxon>Pseudomonadaceae</taxon>
        <taxon>Metapseudomonas</taxon>
    </lineage>
</organism>
<dbReference type="InterPro" id="IPR011057">
    <property type="entry name" value="Mss4-like_sf"/>
</dbReference>
<reference evidence="6 10" key="2">
    <citation type="submission" date="2023-10" db="EMBL/GenBank/DDBJ databases">
        <title>Pseudomonas otitidis isolated from a paediatric patient with cystic fibrosis in Chile.</title>
        <authorList>
            <person name="Amsteins-Romero L."/>
            <person name="Opazo-Capurro A."/>
            <person name="Matus-Kohler M."/>
            <person name="Gonzalez-Rocha G."/>
        </authorList>
    </citation>
    <scope>NUCLEOTIDE SEQUENCE [LARGE SCALE GENOMIC DNA]</scope>
    <source>
        <strain evidence="6 10">P-714</strain>
    </source>
</reference>
<dbReference type="Pfam" id="PF04828">
    <property type="entry name" value="GFA"/>
    <property type="match status" value="1"/>
</dbReference>
<gene>
    <name evidence="8" type="ORF">GO594_21695</name>
    <name evidence="6" type="ORF">R0G64_00180</name>
    <name evidence="7" type="ORF">R0G64_00475</name>
</gene>
<evidence type="ECO:0000313" key="9">
    <source>
        <dbReference type="Proteomes" id="UP000461288"/>
    </source>
</evidence>
<proteinExistence type="inferred from homology"/>
<dbReference type="SUPFAM" id="SSF51316">
    <property type="entry name" value="Mss4-like"/>
    <property type="match status" value="1"/>
</dbReference>
<dbReference type="PANTHER" id="PTHR33337">
    <property type="entry name" value="GFA DOMAIN-CONTAINING PROTEIN"/>
    <property type="match status" value="1"/>
</dbReference>
<evidence type="ECO:0000256" key="3">
    <source>
        <dbReference type="ARBA" id="ARBA00022833"/>
    </source>
</evidence>
<dbReference type="EMBL" id="WTFN01000064">
    <property type="protein sequence ID" value="MWK58603.1"/>
    <property type="molecule type" value="Genomic_DNA"/>
</dbReference>
<accession>A0A1I0U078</accession>
<comment type="caution">
    <text evidence="8">The sequence shown here is derived from an EMBL/GenBank/DDBJ whole genome shotgun (WGS) entry which is preliminary data.</text>
</comment>
<dbReference type="GO" id="GO:0016846">
    <property type="term" value="F:carbon-sulfur lyase activity"/>
    <property type="evidence" value="ECO:0007669"/>
    <property type="project" value="InterPro"/>
</dbReference>
<name>A0A1I0U078_9GAMM</name>
<evidence type="ECO:0000256" key="4">
    <source>
        <dbReference type="ARBA" id="ARBA00023239"/>
    </source>
</evidence>
<dbReference type="PROSITE" id="PS51891">
    <property type="entry name" value="CENP_V_GFA"/>
    <property type="match status" value="1"/>
</dbReference>
<dbReference type="Gene3D" id="3.90.1590.10">
    <property type="entry name" value="glutathione-dependent formaldehyde- activating enzyme (gfa)"/>
    <property type="match status" value="1"/>
</dbReference>
<keyword evidence="3" id="KW-0862">Zinc</keyword>
<keyword evidence="10" id="KW-1185">Reference proteome</keyword>